<reference evidence="6 7" key="1">
    <citation type="submission" date="2021-06" db="EMBL/GenBank/DDBJ databases">
        <authorList>
            <person name="Kallberg Y."/>
            <person name="Tangrot J."/>
            <person name="Rosling A."/>
        </authorList>
    </citation>
    <scope>NUCLEOTIDE SEQUENCE [LARGE SCALE GENOMIC DNA]</scope>
    <source>
        <strain evidence="6 7">120-4 pot B 10/14</strain>
    </source>
</reference>
<sequence length="118" mass="13278">MSFSQKSEYRDINQDPSDTEDKTSDDSTSHNQSEQESQNTSCKPGSSNNCKSPVWLYFNKEIEGKLGIPICKICKTKFSKSSSTSTLAYHLTIHNIVALKKGNKPLNLNPHLKIEQQE</sequence>
<dbReference type="SMART" id="SM00614">
    <property type="entry name" value="ZnF_BED"/>
    <property type="match status" value="1"/>
</dbReference>
<evidence type="ECO:0000256" key="2">
    <source>
        <dbReference type="ARBA" id="ARBA00022771"/>
    </source>
</evidence>
<feature type="domain" description="BED-type" evidence="5">
    <location>
        <begin position="52"/>
        <end position="92"/>
    </location>
</feature>
<keyword evidence="1" id="KW-0479">Metal-binding</keyword>
<keyword evidence="3" id="KW-0862">Zinc</keyword>
<accession>A0ABN7W8H0</accession>
<evidence type="ECO:0000256" key="1">
    <source>
        <dbReference type="ARBA" id="ARBA00022723"/>
    </source>
</evidence>
<dbReference type="SUPFAM" id="SSF57667">
    <property type="entry name" value="beta-beta-alpha zinc fingers"/>
    <property type="match status" value="1"/>
</dbReference>
<name>A0ABN7W8H0_GIGMA</name>
<evidence type="ECO:0000313" key="7">
    <source>
        <dbReference type="Proteomes" id="UP000789901"/>
    </source>
</evidence>
<protein>
    <submittedName>
        <fullName evidence="6">42798_t:CDS:1</fullName>
    </submittedName>
</protein>
<dbReference type="EMBL" id="CAJVQB010034912">
    <property type="protein sequence ID" value="CAG8821859.1"/>
    <property type="molecule type" value="Genomic_DNA"/>
</dbReference>
<dbReference type="InterPro" id="IPR036236">
    <property type="entry name" value="Znf_C2H2_sf"/>
</dbReference>
<evidence type="ECO:0000259" key="5">
    <source>
        <dbReference type="Pfam" id="PF02892"/>
    </source>
</evidence>
<gene>
    <name evidence="6" type="ORF">GMARGA_LOCUS27933</name>
</gene>
<feature type="compositionally biased region" description="Polar residues" evidence="4">
    <location>
        <begin position="30"/>
        <end position="48"/>
    </location>
</feature>
<dbReference type="Pfam" id="PF02892">
    <property type="entry name" value="zf-BED"/>
    <property type="match status" value="1"/>
</dbReference>
<comment type="caution">
    <text evidence="6">The sequence shown here is derived from an EMBL/GenBank/DDBJ whole genome shotgun (WGS) entry which is preliminary data.</text>
</comment>
<organism evidence="6 7">
    <name type="scientific">Gigaspora margarita</name>
    <dbReference type="NCBI Taxonomy" id="4874"/>
    <lineage>
        <taxon>Eukaryota</taxon>
        <taxon>Fungi</taxon>
        <taxon>Fungi incertae sedis</taxon>
        <taxon>Mucoromycota</taxon>
        <taxon>Glomeromycotina</taxon>
        <taxon>Glomeromycetes</taxon>
        <taxon>Diversisporales</taxon>
        <taxon>Gigasporaceae</taxon>
        <taxon>Gigaspora</taxon>
    </lineage>
</organism>
<evidence type="ECO:0000256" key="4">
    <source>
        <dbReference type="SAM" id="MobiDB-lite"/>
    </source>
</evidence>
<evidence type="ECO:0000313" key="6">
    <source>
        <dbReference type="EMBL" id="CAG8821859.1"/>
    </source>
</evidence>
<dbReference type="Proteomes" id="UP000789901">
    <property type="component" value="Unassembled WGS sequence"/>
</dbReference>
<feature type="region of interest" description="Disordered" evidence="4">
    <location>
        <begin position="1"/>
        <end position="48"/>
    </location>
</feature>
<feature type="compositionally biased region" description="Basic and acidic residues" evidence="4">
    <location>
        <begin position="7"/>
        <end position="28"/>
    </location>
</feature>
<keyword evidence="2" id="KW-0863">Zinc-finger</keyword>
<evidence type="ECO:0000256" key="3">
    <source>
        <dbReference type="ARBA" id="ARBA00022833"/>
    </source>
</evidence>
<keyword evidence="7" id="KW-1185">Reference proteome</keyword>
<dbReference type="InterPro" id="IPR003656">
    <property type="entry name" value="Znf_BED"/>
</dbReference>
<proteinExistence type="predicted"/>